<gene>
    <name evidence="2" type="ORF">F0M18_17270</name>
</gene>
<keyword evidence="1" id="KW-0472">Membrane</keyword>
<feature type="transmembrane region" description="Helical" evidence="1">
    <location>
        <begin position="87"/>
        <end position="106"/>
    </location>
</feature>
<keyword evidence="3" id="KW-1185">Reference proteome</keyword>
<accession>A0A5B0WPT7</accession>
<name>A0A5B0WPT7_9GAMM</name>
<evidence type="ECO:0000256" key="1">
    <source>
        <dbReference type="SAM" id="Phobius"/>
    </source>
</evidence>
<evidence type="ECO:0000313" key="3">
    <source>
        <dbReference type="Proteomes" id="UP000323708"/>
    </source>
</evidence>
<proteinExistence type="predicted"/>
<dbReference type="RefSeq" id="WP_149612716.1">
    <property type="nucleotide sequence ID" value="NZ_VTUX01000009.1"/>
</dbReference>
<keyword evidence="1" id="KW-0812">Transmembrane</keyword>
<sequence length="107" mass="11944">MAAIAFDTLKFVRRLKEAGVPETQAEAQAELMAEAFVYNMDSLVTKDHLEGALDARFAAQDLRFENRVSDLYLRMADIRGELKLQRWILAAIAASTVIPALMTLFAP</sequence>
<organism evidence="2 3">
    <name type="scientific">Pseudohalioglobus sediminis</name>
    <dbReference type="NCBI Taxonomy" id="2606449"/>
    <lineage>
        <taxon>Bacteria</taxon>
        <taxon>Pseudomonadati</taxon>
        <taxon>Pseudomonadota</taxon>
        <taxon>Gammaproteobacteria</taxon>
        <taxon>Cellvibrionales</taxon>
        <taxon>Halieaceae</taxon>
        <taxon>Pseudohalioglobus</taxon>
    </lineage>
</organism>
<evidence type="ECO:0000313" key="2">
    <source>
        <dbReference type="EMBL" id="KAA1188953.1"/>
    </source>
</evidence>
<comment type="caution">
    <text evidence="2">The sequence shown here is derived from an EMBL/GenBank/DDBJ whole genome shotgun (WGS) entry which is preliminary data.</text>
</comment>
<reference evidence="2 3" key="1">
    <citation type="submission" date="2019-09" db="EMBL/GenBank/DDBJ databases">
        <authorList>
            <person name="Chen X.-Y."/>
        </authorList>
    </citation>
    <scope>NUCLEOTIDE SEQUENCE [LARGE SCALE GENOMIC DNA]</scope>
    <source>
        <strain evidence="2 3">NY5</strain>
    </source>
</reference>
<keyword evidence="1" id="KW-1133">Transmembrane helix</keyword>
<dbReference type="EMBL" id="VTUX01000009">
    <property type="protein sequence ID" value="KAA1188953.1"/>
    <property type="molecule type" value="Genomic_DNA"/>
</dbReference>
<dbReference type="Proteomes" id="UP000323708">
    <property type="component" value="Unassembled WGS sequence"/>
</dbReference>
<dbReference type="AlphaFoldDB" id="A0A5B0WPT7"/>
<protein>
    <submittedName>
        <fullName evidence="2">DUF1640 domain-containing protein</fullName>
    </submittedName>
</protein>
<dbReference type="Gene3D" id="1.20.5.340">
    <property type="match status" value="1"/>
</dbReference>